<accession>A0A4R8IPG6</accession>
<sequence length="93" mass="10510">MNQPTDFEKALKDPMLIYHRPHEVLADQQLSDEQRRQILKRWEQDARELDVAQEEGMTGGENSLLDEILNALETLDGDSTSAEAPTKQGSSID</sequence>
<protein>
    <submittedName>
        <fullName evidence="2">Uncharacterized protein</fullName>
    </submittedName>
</protein>
<dbReference type="OrthoDB" id="5405867at2"/>
<name>A0A4R8IPG6_9GAMM</name>
<evidence type="ECO:0000313" key="2">
    <source>
        <dbReference type="EMBL" id="TDY02806.1"/>
    </source>
</evidence>
<reference evidence="2 3" key="1">
    <citation type="submission" date="2019-03" db="EMBL/GenBank/DDBJ databases">
        <title>Genomic Encyclopedia of Type Strains, Phase IV (KMG-IV): sequencing the most valuable type-strain genomes for metagenomic binning, comparative biology and taxonomic classification.</title>
        <authorList>
            <person name="Goeker M."/>
        </authorList>
    </citation>
    <scope>NUCLEOTIDE SEQUENCE [LARGE SCALE GENOMIC DNA]</scope>
    <source>
        <strain evidence="2 3">DSM 16326</strain>
    </source>
</reference>
<dbReference type="RefSeq" id="WP_134082062.1">
    <property type="nucleotide sequence ID" value="NZ_SOQX01000002.1"/>
</dbReference>
<gene>
    <name evidence="2" type="ORF">EDC23_1188</name>
</gene>
<dbReference type="EMBL" id="SOQX01000002">
    <property type="protein sequence ID" value="TDY02806.1"/>
    <property type="molecule type" value="Genomic_DNA"/>
</dbReference>
<evidence type="ECO:0000256" key="1">
    <source>
        <dbReference type="SAM" id="MobiDB-lite"/>
    </source>
</evidence>
<keyword evidence="3" id="KW-1185">Reference proteome</keyword>
<comment type="caution">
    <text evidence="2">The sequence shown here is derived from an EMBL/GenBank/DDBJ whole genome shotgun (WGS) entry which is preliminary data.</text>
</comment>
<feature type="region of interest" description="Disordered" evidence="1">
    <location>
        <begin position="74"/>
        <end position="93"/>
    </location>
</feature>
<evidence type="ECO:0000313" key="3">
    <source>
        <dbReference type="Proteomes" id="UP000294914"/>
    </source>
</evidence>
<proteinExistence type="predicted"/>
<feature type="compositionally biased region" description="Polar residues" evidence="1">
    <location>
        <begin position="77"/>
        <end position="93"/>
    </location>
</feature>
<dbReference type="Proteomes" id="UP000294914">
    <property type="component" value="Unassembled WGS sequence"/>
</dbReference>
<organism evidence="2 3">
    <name type="scientific">Thiohalophilus thiocyanatoxydans</name>
    <dbReference type="NCBI Taxonomy" id="381308"/>
    <lineage>
        <taxon>Bacteria</taxon>
        <taxon>Pseudomonadati</taxon>
        <taxon>Pseudomonadota</taxon>
        <taxon>Gammaproteobacteria</taxon>
        <taxon>Thiohalomonadales</taxon>
        <taxon>Thiohalophilaceae</taxon>
        <taxon>Thiohalophilus</taxon>
    </lineage>
</organism>
<dbReference type="AlphaFoldDB" id="A0A4R8IPG6"/>